<dbReference type="OrthoDB" id="191189at2"/>
<dbReference type="Gene3D" id="3.30.530.20">
    <property type="match status" value="1"/>
</dbReference>
<dbReference type="InterPro" id="IPR023393">
    <property type="entry name" value="START-like_dom_sf"/>
</dbReference>
<dbReference type="SUPFAM" id="SSF55961">
    <property type="entry name" value="Bet v1-like"/>
    <property type="match status" value="1"/>
</dbReference>
<name>Q2J7X4_FRACC</name>
<dbReference type="CDD" id="cd08862">
    <property type="entry name" value="SRPBCC_Smu440-like"/>
    <property type="match status" value="1"/>
</dbReference>
<dbReference type="Pfam" id="PF10604">
    <property type="entry name" value="Polyketide_cyc2"/>
    <property type="match status" value="1"/>
</dbReference>
<proteinExistence type="predicted"/>
<protein>
    <submittedName>
        <fullName evidence="1">Uncharacterized protein</fullName>
    </submittedName>
</protein>
<dbReference type="HOGENOM" id="CLU_069867_5_1_11"/>
<dbReference type="RefSeq" id="WP_011437646.1">
    <property type="nucleotide sequence ID" value="NC_007777.1"/>
</dbReference>
<dbReference type="eggNOG" id="COG4891">
    <property type="taxonomic scope" value="Bacteria"/>
</dbReference>
<evidence type="ECO:0000313" key="1">
    <source>
        <dbReference type="EMBL" id="ABD12618.1"/>
    </source>
</evidence>
<dbReference type="Proteomes" id="UP000001937">
    <property type="component" value="Chromosome"/>
</dbReference>
<dbReference type="AlphaFoldDB" id="Q2J7X4"/>
<accession>Q2J7X4</accession>
<sequence length="165" mass="18188">MTSNLLYRGPGIAELHEEYAKKRVLDEKAPVKAAAEISVAAPTEKVWRLISEIDRWPAWNPAVRDVQVHGGVAVDTSFIWVNGKSRVRSTLAVVDPLHEITWSGVSAGIKAVHRNVLERTPDGTVRVTSMESMSMPFLGLIFSSTKLRSGLNDWLTALRQAAEKA</sequence>
<evidence type="ECO:0000313" key="2">
    <source>
        <dbReference type="Proteomes" id="UP000001937"/>
    </source>
</evidence>
<gene>
    <name evidence="1" type="ordered locus">Francci3_3261</name>
</gene>
<organism evidence="1 2">
    <name type="scientific">Frankia casuarinae (strain DSM 45818 / CECT 9043 / HFP020203 / CcI3)</name>
    <dbReference type="NCBI Taxonomy" id="106370"/>
    <lineage>
        <taxon>Bacteria</taxon>
        <taxon>Bacillati</taxon>
        <taxon>Actinomycetota</taxon>
        <taxon>Actinomycetes</taxon>
        <taxon>Frankiales</taxon>
        <taxon>Frankiaceae</taxon>
        <taxon>Frankia</taxon>
    </lineage>
</organism>
<dbReference type="KEGG" id="fra:Francci3_3261"/>
<reference evidence="1 2" key="1">
    <citation type="journal article" date="2007" name="Genome Res.">
        <title>Genome characteristics of facultatively symbiotic Frankia sp. strains reflect host range and host plant biogeography.</title>
        <authorList>
            <person name="Normand P."/>
            <person name="Lapierre P."/>
            <person name="Tisa L.S."/>
            <person name="Gogarten J.P."/>
            <person name="Alloisio N."/>
            <person name="Bagnarol E."/>
            <person name="Bassi C.A."/>
            <person name="Berry A.M."/>
            <person name="Bickhart D.M."/>
            <person name="Choisne N."/>
            <person name="Couloux A."/>
            <person name="Cournoyer B."/>
            <person name="Cruveiller S."/>
            <person name="Daubin V."/>
            <person name="Demange N."/>
            <person name="Francino M.P."/>
            <person name="Goltsman E."/>
            <person name="Huang Y."/>
            <person name="Kopp O.R."/>
            <person name="Labarre L."/>
            <person name="Lapidus A."/>
            <person name="Lavire C."/>
            <person name="Marechal J."/>
            <person name="Martinez M."/>
            <person name="Mastronunzio J.E."/>
            <person name="Mullin B.C."/>
            <person name="Niemann J."/>
            <person name="Pujic P."/>
            <person name="Rawnsley T."/>
            <person name="Rouy Z."/>
            <person name="Schenowitz C."/>
            <person name="Sellstedt A."/>
            <person name="Tavares F."/>
            <person name="Tomkins J.P."/>
            <person name="Vallenet D."/>
            <person name="Valverde C."/>
            <person name="Wall L.G."/>
            <person name="Wang Y."/>
            <person name="Medigue C."/>
            <person name="Benson D.R."/>
        </authorList>
    </citation>
    <scope>NUCLEOTIDE SEQUENCE [LARGE SCALE GENOMIC DNA]</scope>
    <source>
        <strain evidence="2">DSM 45818 / CECT 9043 / CcI3</strain>
    </source>
</reference>
<dbReference type="EMBL" id="CP000249">
    <property type="protein sequence ID" value="ABD12618.1"/>
    <property type="molecule type" value="Genomic_DNA"/>
</dbReference>
<dbReference type="STRING" id="106370.Francci3_3261"/>
<keyword evidence="2" id="KW-1185">Reference proteome</keyword>
<dbReference type="InterPro" id="IPR019587">
    <property type="entry name" value="Polyketide_cyclase/dehydratase"/>
</dbReference>